<dbReference type="GO" id="GO:0005886">
    <property type="term" value="C:plasma membrane"/>
    <property type="evidence" value="ECO:0007669"/>
    <property type="project" value="UniProtKB-SubCell"/>
</dbReference>
<comment type="subunit">
    <text evidence="12">F-type ATPases have 2 components, F(1) - the catalytic core - and F(0) - the membrane proton channel. F(1) has five subunits: alpha(3), beta(3), gamma(1), delta(1), epsilon(1). F(0) has three main subunits: a(1), b(2) and c(10-14). The alpha and beta chains form an alternating ring which encloses part of the gamma chain. F(1) is attached to F(0) by a central stalk formed by the gamma and epsilon chains, while a peripheral stalk is formed by the delta and b chains.</text>
</comment>
<evidence type="ECO:0000256" key="10">
    <source>
        <dbReference type="ARBA" id="ARBA00025198"/>
    </source>
</evidence>
<comment type="function">
    <text evidence="10 12">F(1)F(0) ATP synthase produces ATP from ADP in the presence of a proton or sodium gradient. F-type ATPases consist of two structural domains, F(1) containing the extramembraneous catalytic core and F(0) containing the membrane proton channel, linked together by a central stalk and a peripheral stalk. During catalysis, ATP synthesis in the catalytic domain of F(1) is coupled via a rotary mechanism of the central stalk subunits to proton translocation.</text>
</comment>
<accession>U4KRI4</accession>
<feature type="transmembrane region" description="Helical" evidence="12">
    <location>
        <begin position="20"/>
        <end position="40"/>
    </location>
</feature>
<feature type="coiled-coil region" evidence="14">
    <location>
        <begin position="52"/>
        <end position="152"/>
    </location>
</feature>
<dbReference type="EMBL" id="FO681348">
    <property type="protein sequence ID" value="CCV65773.1"/>
    <property type="molecule type" value="Genomic_DNA"/>
</dbReference>
<evidence type="ECO:0000256" key="4">
    <source>
        <dbReference type="ARBA" id="ARBA00022692"/>
    </source>
</evidence>
<dbReference type="RefSeq" id="WP_030004636.1">
    <property type="nucleotide sequence ID" value="NC_022549.1"/>
</dbReference>
<dbReference type="Proteomes" id="UP000032737">
    <property type="component" value="Chromosome"/>
</dbReference>
<dbReference type="GO" id="GO:0045259">
    <property type="term" value="C:proton-transporting ATP synthase complex"/>
    <property type="evidence" value="ECO:0007669"/>
    <property type="project" value="UniProtKB-KW"/>
</dbReference>
<keyword evidence="7 12" id="KW-0406">Ion transport</keyword>
<keyword evidence="14" id="KW-0175">Coiled coil</keyword>
<organism evidence="15 16">
    <name type="scientific">Acholeplasma brassicae</name>
    <dbReference type="NCBI Taxonomy" id="61635"/>
    <lineage>
        <taxon>Bacteria</taxon>
        <taxon>Bacillati</taxon>
        <taxon>Mycoplasmatota</taxon>
        <taxon>Mollicutes</taxon>
        <taxon>Acholeplasmatales</taxon>
        <taxon>Acholeplasmataceae</taxon>
        <taxon>Acholeplasma</taxon>
    </lineage>
</organism>
<comment type="function">
    <text evidence="12">Component of the F(0) channel, it forms part of the peripheral stalk, linking F(1) to F(0).</text>
</comment>
<evidence type="ECO:0000256" key="9">
    <source>
        <dbReference type="ARBA" id="ARBA00023310"/>
    </source>
</evidence>
<evidence type="ECO:0000256" key="5">
    <source>
        <dbReference type="ARBA" id="ARBA00022781"/>
    </source>
</evidence>
<keyword evidence="4 12" id="KW-0812">Transmembrane</keyword>
<keyword evidence="5 12" id="KW-0375">Hydrogen ion transport</keyword>
<evidence type="ECO:0000256" key="7">
    <source>
        <dbReference type="ARBA" id="ARBA00023065"/>
    </source>
</evidence>
<dbReference type="CDD" id="cd06503">
    <property type="entry name" value="ATP-synt_Fo_b"/>
    <property type="match status" value="1"/>
</dbReference>
<dbReference type="InterPro" id="IPR005864">
    <property type="entry name" value="ATP_synth_F0_bsu_bac"/>
</dbReference>
<evidence type="ECO:0000256" key="6">
    <source>
        <dbReference type="ARBA" id="ARBA00022989"/>
    </source>
</evidence>
<dbReference type="HAMAP" id="MF_01398">
    <property type="entry name" value="ATP_synth_b_bprime"/>
    <property type="match status" value="1"/>
</dbReference>
<dbReference type="HOGENOM" id="CLU_079215_4_0_14"/>
<comment type="subcellular location">
    <subcellularLocation>
        <location evidence="12">Cell membrane</location>
        <topology evidence="12">Single-pass membrane protein</topology>
    </subcellularLocation>
    <subcellularLocation>
        <location evidence="11">Endomembrane system</location>
        <topology evidence="11">Single-pass membrane protein</topology>
    </subcellularLocation>
</comment>
<keyword evidence="9 12" id="KW-0066">ATP synthesis</keyword>
<dbReference type="KEGG" id="abra:BN85307520"/>
<dbReference type="GO" id="GO:0046961">
    <property type="term" value="F:proton-transporting ATPase activity, rotational mechanism"/>
    <property type="evidence" value="ECO:0007669"/>
    <property type="project" value="TreeGrafter"/>
</dbReference>
<keyword evidence="3 12" id="KW-0138">CF(0)</keyword>
<dbReference type="PANTHER" id="PTHR33445">
    <property type="entry name" value="ATP SYNTHASE SUBUNIT B', CHLOROPLASTIC"/>
    <property type="match status" value="1"/>
</dbReference>
<evidence type="ECO:0000256" key="12">
    <source>
        <dbReference type="HAMAP-Rule" id="MF_01398"/>
    </source>
</evidence>
<dbReference type="InterPro" id="IPR050059">
    <property type="entry name" value="ATP_synthase_B_chain"/>
</dbReference>
<sequence>MNEVFERLARSISEGLESVFVDWQATLLQFISTIILFLVIRRFFWKPITEFLENKQKAVNESLEHAKEMAREADEVKKKAELDYQVLKKETDELKERLVLEANKQKELIINEAKSEAKIRLEKVEKDIEFEIEEANLEIKNTIKEVAFAAAEKIVRREIDKSVHDDLLNGIIEEKLGNETR</sequence>
<keyword evidence="6 12" id="KW-1133">Transmembrane helix</keyword>
<dbReference type="PANTHER" id="PTHR33445:SF2">
    <property type="entry name" value="ATP SYNTHASE SUBUNIT B', CHLOROPLASTIC"/>
    <property type="match status" value="1"/>
</dbReference>
<protein>
    <recommendedName>
        <fullName evidence="12">ATP synthase subunit b</fullName>
    </recommendedName>
    <alternativeName>
        <fullName evidence="12">ATP synthase F(0) sector subunit b</fullName>
    </alternativeName>
    <alternativeName>
        <fullName evidence="12">ATPase subunit I</fullName>
    </alternativeName>
    <alternativeName>
        <fullName evidence="12">F-type ATPase subunit b</fullName>
        <shortName evidence="12">F-ATPase subunit b</shortName>
    </alternativeName>
</protein>
<evidence type="ECO:0000256" key="13">
    <source>
        <dbReference type="RuleBase" id="RU003848"/>
    </source>
</evidence>
<evidence type="ECO:0000313" key="15">
    <source>
        <dbReference type="EMBL" id="CCV65773.1"/>
    </source>
</evidence>
<evidence type="ECO:0000256" key="3">
    <source>
        <dbReference type="ARBA" id="ARBA00022547"/>
    </source>
</evidence>
<evidence type="ECO:0000256" key="2">
    <source>
        <dbReference type="ARBA" id="ARBA00022448"/>
    </source>
</evidence>
<keyword evidence="8 12" id="KW-0472">Membrane</keyword>
<evidence type="ECO:0000256" key="11">
    <source>
        <dbReference type="ARBA" id="ARBA00037847"/>
    </source>
</evidence>
<dbReference type="NCBIfam" id="TIGR01144">
    <property type="entry name" value="ATP_synt_b"/>
    <property type="match status" value="1"/>
</dbReference>
<keyword evidence="2 12" id="KW-0813">Transport</keyword>
<reference evidence="15 16" key="1">
    <citation type="journal article" date="2013" name="J. Mol. Microbiol. Biotechnol.">
        <title>Analysis of the Complete Genomes of Acholeplasma brassicae , A. palmae and A. laidlawii and Their Comparison to the Obligate Parasites from ' Candidatus Phytoplasma'.</title>
        <authorList>
            <person name="Kube M."/>
            <person name="Siewert C."/>
            <person name="Migdoll A.M."/>
            <person name="Duduk B."/>
            <person name="Holz S."/>
            <person name="Rabus R."/>
            <person name="Seemuller E."/>
            <person name="Mitrovic J."/>
            <person name="Muller I."/>
            <person name="Buttner C."/>
            <person name="Reinhardt R."/>
        </authorList>
    </citation>
    <scope>NUCLEOTIDE SEQUENCE [LARGE SCALE GENOMIC DNA]</scope>
    <source>
        <strain evidence="16">0502</strain>
    </source>
</reference>
<dbReference type="GO" id="GO:0046933">
    <property type="term" value="F:proton-transporting ATP synthase activity, rotational mechanism"/>
    <property type="evidence" value="ECO:0007669"/>
    <property type="project" value="UniProtKB-UniRule"/>
</dbReference>
<comment type="similarity">
    <text evidence="1 12 13">Belongs to the ATPase B chain family.</text>
</comment>
<evidence type="ECO:0000256" key="8">
    <source>
        <dbReference type="ARBA" id="ARBA00023136"/>
    </source>
</evidence>
<evidence type="ECO:0000313" key="16">
    <source>
        <dbReference type="Proteomes" id="UP000032737"/>
    </source>
</evidence>
<dbReference type="GO" id="GO:0012505">
    <property type="term" value="C:endomembrane system"/>
    <property type="evidence" value="ECO:0007669"/>
    <property type="project" value="UniProtKB-SubCell"/>
</dbReference>
<dbReference type="Pfam" id="PF00430">
    <property type="entry name" value="ATP-synt_B"/>
    <property type="match status" value="1"/>
</dbReference>
<keyword evidence="12" id="KW-1003">Cell membrane</keyword>
<proteinExistence type="inferred from homology"/>
<evidence type="ECO:0000256" key="1">
    <source>
        <dbReference type="ARBA" id="ARBA00005513"/>
    </source>
</evidence>
<dbReference type="AlphaFoldDB" id="U4KRI4"/>
<dbReference type="STRING" id="61635.BN85307520"/>
<keyword evidence="16" id="KW-1185">Reference proteome</keyword>
<dbReference type="InterPro" id="IPR002146">
    <property type="entry name" value="ATP_synth_b/b'su_bac/chlpt"/>
</dbReference>
<dbReference type="OrthoDB" id="399036at2"/>
<gene>
    <name evidence="12 15" type="primary">atpF</name>
    <name evidence="15" type="ORF">BN85307520</name>
</gene>
<evidence type="ECO:0000256" key="14">
    <source>
        <dbReference type="SAM" id="Coils"/>
    </source>
</evidence>
<name>U4KRI4_9MOLU</name>